<dbReference type="Proteomes" id="UP001433508">
    <property type="component" value="Unassembled WGS sequence"/>
</dbReference>
<organism evidence="1 2">
    <name type="scientific">Lipomyces kononenkoae</name>
    <name type="common">Yeast</name>
    <dbReference type="NCBI Taxonomy" id="34357"/>
    <lineage>
        <taxon>Eukaryota</taxon>
        <taxon>Fungi</taxon>
        <taxon>Dikarya</taxon>
        <taxon>Ascomycota</taxon>
        <taxon>Saccharomycotina</taxon>
        <taxon>Lipomycetes</taxon>
        <taxon>Lipomycetales</taxon>
        <taxon>Lipomycetaceae</taxon>
        <taxon>Lipomyces</taxon>
    </lineage>
</organism>
<protein>
    <submittedName>
        <fullName evidence="1">Uncharacterized protein</fullName>
    </submittedName>
</protein>
<gene>
    <name evidence="1" type="ORF">V1525DRAFT_407519</name>
</gene>
<accession>A0ACC3SXA1</accession>
<sequence length="119" mass="13885">MTASPLFVPPYYSVIFTSILPQHTEEYNEVSNEICELAQRQPGFLGMYSVRDAAGQGVTISYWRTEDDVINFRKIAAHRHAQQKGRESFYERYEVRVARVEQEYAWRKKADGAGEYVKR</sequence>
<keyword evidence="2" id="KW-1185">Reference proteome</keyword>
<evidence type="ECO:0000313" key="1">
    <source>
        <dbReference type="EMBL" id="KAK9236266.1"/>
    </source>
</evidence>
<evidence type="ECO:0000313" key="2">
    <source>
        <dbReference type="Proteomes" id="UP001433508"/>
    </source>
</evidence>
<reference evidence="2" key="1">
    <citation type="journal article" date="2024" name="Front. Bioeng. Biotechnol.">
        <title>Genome-scale model development and genomic sequencing of the oleaginous clade Lipomyces.</title>
        <authorList>
            <person name="Czajka J.J."/>
            <person name="Han Y."/>
            <person name="Kim J."/>
            <person name="Mondo S.J."/>
            <person name="Hofstad B.A."/>
            <person name="Robles A."/>
            <person name="Haridas S."/>
            <person name="Riley R."/>
            <person name="LaButti K."/>
            <person name="Pangilinan J."/>
            <person name="Andreopoulos W."/>
            <person name="Lipzen A."/>
            <person name="Yan J."/>
            <person name="Wang M."/>
            <person name="Ng V."/>
            <person name="Grigoriev I.V."/>
            <person name="Spatafora J.W."/>
            <person name="Magnuson J.K."/>
            <person name="Baker S.E."/>
            <person name="Pomraning K.R."/>
        </authorList>
    </citation>
    <scope>NUCLEOTIDE SEQUENCE [LARGE SCALE GENOMIC DNA]</scope>
    <source>
        <strain evidence="2">CBS 7786</strain>
    </source>
</reference>
<name>A0ACC3SXA1_LIPKO</name>
<comment type="caution">
    <text evidence="1">The sequence shown here is derived from an EMBL/GenBank/DDBJ whole genome shotgun (WGS) entry which is preliminary data.</text>
</comment>
<dbReference type="EMBL" id="MU971392">
    <property type="protein sequence ID" value="KAK9236266.1"/>
    <property type="molecule type" value="Genomic_DNA"/>
</dbReference>
<proteinExistence type="predicted"/>